<dbReference type="InterPro" id="IPR019786">
    <property type="entry name" value="Zinc_finger_PHD-type_CS"/>
</dbReference>
<organism evidence="13 14">
    <name type="scientific">Tagetes erecta</name>
    <name type="common">African marigold</name>
    <dbReference type="NCBI Taxonomy" id="13708"/>
    <lineage>
        <taxon>Eukaryota</taxon>
        <taxon>Viridiplantae</taxon>
        <taxon>Streptophyta</taxon>
        <taxon>Embryophyta</taxon>
        <taxon>Tracheophyta</taxon>
        <taxon>Spermatophyta</taxon>
        <taxon>Magnoliopsida</taxon>
        <taxon>eudicotyledons</taxon>
        <taxon>Gunneridae</taxon>
        <taxon>Pentapetalae</taxon>
        <taxon>asterids</taxon>
        <taxon>campanulids</taxon>
        <taxon>Asterales</taxon>
        <taxon>Asteraceae</taxon>
        <taxon>Asteroideae</taxon>
        <taxon>Heliantheae alliance</taxon>
        <taxon>Tageteae</taxon>
        <taxon>Tagetes</taxon>
    </lineage>
</organism>
<keyword evidence="2" id="KW-0479">Metal-binding</keyword>
<accession>A0AAD8NZJ9</accession>
<feature type="domain" description="RING-type" evidence="12">
    <location>
        <begin position="142"/>
        <end position="195"/>
    </location>
</feature>
<evidence type="ECO:0000256" key="6">
    <source>
        <dbReference type="ARBA" id="ARBA00023015"/>
    </source>
</evidence>
<keyword evidence="4 9" id="KW-0863">Zinc-finger</keyword>
<dbReference type="GO" id="GO:0008270">
    <property type="term" value="F:zinc ion binding"/>
    <property type="evidence" value="ECO:0007669"/>
    <property type="project" value="UniProtKB-KW"/>
</dbReference>
<comment type="subcellular location">
    <subcellularLocation>
        <location evidence="1">Nucleus</location>
    </subcellularLocation>
</comment>
<dbReference type="EMBL" id="JAUHHV010000004">
    <property type="protein sequence ID" value="KAK1426619.1"/>
    <property type="molecule type" value="Genomic_DNA"/>
</dbReference>
<dbReference type="InterPro" id="IPR013083">
    <property type="entry name" value="Znf_RING/FYVE/PHD"/>
</dbReference>
<evidence type="ECO:0000256" key="8">
    <source>
        <dbReference type="ARBA" id="ARBA00023242"/>
    </source>
</evidence>
<evidence type="ECO:0000256" key="3">
    <source>
        <dbReference type="ARBA" id="ARBA00022737"/>
    </source>
</evidence>
<dbReference type="SUPFAM" id="SSF57903">
    <property type="entry name" value="FYVE/PHD zinc finger"/>
    <property type="match status" value="3"/>
</dbReference>
<evidence type="ECO:0000313" key="13">
    <source>
        <dbReference type="EMBL" id="KAK1426619.1"/>
    </source>
</evidence>
<evidence type="ECO:0000256" key="7">
    <source>
        <dbReference type="ARBA" id="ARBA00023163"/>
    </source>
</evidence>
<dbReference type="InterPro" id="IPR001965">
    <property type="entry name" value="Znf_PHD"/>
</dbReference>
<feature type="compositionally biased region" description="Basic and acidic residues" evidence="10">
    <location>
        <begin position="411"/>
        <end position="421"/>
    </location>
</feature>
<feature type="region of interest" description="Disordered" evidence="10">
    <location>
        <begin position="502"/>
        <end position="632"/>
    </location>
</feature>
<dbReference type="SMART" id="SM00249">
    <property type="entry name" value="PHD"/>
    <property type="match status" value="3"/>
</dbReference>
<feature type="domain" description="PHD-type" evidence="11">
    <location>
        <begin position="277"/>
        <end position="336"/>
    </location>
</feature>
<feature type="domain" description="PHD-type" evidence="11">
    <location>
        <begin position="139"/>
        <end position="197"/>
    </location>
</feature>
<dbReference type="InterPro" id="IPR019787">
    <property type="entry name" value="Znf_PHD-finger"/>
</dbReference>
<evidence type="ECO:0000256" key="2">
    <source>
        <dbReference type="ARBA" id="ARBA00022723"/>
    </source>
</evidence>
<gene>
    <name evidence="13" type="ORF">QVD17_15295</name>
</gene>
<dbReference type="PANTHER" id="PTHR45888">
    <property type="entry name" value="HL01030P-RELATED"/>
    <property type="match status" value="1"/>
</dbReference>
<reference evidence="13" key="1">
    <citation type="journal article" date="2023" name="bioRxiv">
        <title>Improved chromosome-level genome assembly for marigold (Tagetes erecta).</title>
        <authorList>
            <person name="Jiang F."/>
            <person name="Yuan L."/>
            <person name="Wang S."/>
            <person name="Wang H."/>
            <person name="Xu D."/>
            <person name="Wang A."/>
            <person name="Fan W."/>
        </authorList>
    </citation>
    <scope>NUCLEOTIDE SEQUENCE</scope>
    <source>
        <strain evidence="13">WSJ</strain>
        <tissue evidence="13">Leaf</tissue>
    </source>
</reference>
<evidence type="ECO:0000259" key="11">
    <source>
        <dbReference type="PROSITE" id="PS50016"/>
    </source>
</evidence>
<keyword evidence="3" id="KW-0677">Repeat</keyword>
<evidence type="ECO:0000256" key="10">
    <source>
        <dbReference type="SAM" id="MobiDB-lite"/>
    </source>
</evidence>
<dbReference type="PROSITE" id="PS50089">
    <property type="entry name" value="ZF_RING_2"/>
    <property type="match status" value="1"/>
</dbReference>
<keyword evidence="14" id="KW-1185">Reference proteome</keyword>
<evidence type="ECO:0000256" key="5">
    <source>
        <dbReference type="ARBA" id="ARBA00022833"/>
    </source>
</evidence>
<name>A0AAD8NZJ9_TARER</name>
<evidence type="ECO:0000259" key="12">
    <source>
        <dbReference type="PROSITE" id="PS50089"/>
    </source>
</evidence>
<proteinExistence type="predicted"/>
<dbReference type="InterPro" id="IPR001841">
    <property type="entry name" value="Znf_RING"/>
</dbReference>
<evidence type="ECO:0000313" key="14">
    <source>
        <dbReference type="Proteomes" id="UP001229421"/>
    </source>
</evidence>
<dbReference type="Proteomes" id="UP001229421">
    <property type="component" value="Unassembled WGS sequence"/>
</dbReference>
<sequence>MAFHVSCPITCRQICYCTLGFPHNDDEKKVFLDEIARLKAFLEDPWLIKDEKRTVQVLVPKVTVVVQPPVVTVNRNRVVLDGGDAEEMLSVQNKRAVLQKQAAAASLVAEDFARRFESGETVSIAEDVSGEEQVVSNAKVMCRLCFSGEYERSEKARKMLSCKSCNKKYHRSCLKAWAHDRDLFHWSSWTCPSCRVCEVCRRTGDPNKLMFCKRCDGAYHCYCQHPPHKNVSRGPYLCPKHTSCHSCASTVPGNGSSLRWFLGYTCCDACGRLFVKGNYCPVCLKVYRDSESTPMVCCDICQRWVHCHCDGISDEKYLQFQVNNHLQYRCASCRGECYQVRGHEDAVKELWRRRDKADKDLIASLRAAAGLPTQEEIFAITPYSDDDDDGPPLKRDYGHSIKFSLKGLVDKSPKKSKDYTKKSANKKQTQEKGFLAPTFGRIEHSDAQSIGSFMGDSKEGVQSHRYDETDTTSLTGGVWPVDQAEAPKLKLRNMVPVKTEGRTLRDKTKDHRSHHLDDTGIEGVKSKNTKGPKLVIHLGGRNKNIANSPSNSLPDQMLITSNSEKASLCDGPPRPSQKELKPLLKLKFKNPYSDDQSTWSSPGEDDKSCVKGQRSKRKRPPPQQLPSMKEVKETTGEIMDAKWIIQKLGKHAIGKIVEVHQPSNNTWLKGTVIEVSEDISNVSITLDDGKAMNVDLGKQGIRFVSQKHRQ</sequence>
<dbReference type="PROSITE" id="PS50016">
    <property type="entry name" value="ZF_PHD_2"/>
    <property type="match status" value="2"/>
</dbReference>
<comment type="caution">
    <text evidence="13">The sequence shown here is derived from an EMBL/GenBank/DDBJ whole genome shotgun (WGS) entry which is preliminary data.</text>
</comment>
<dbReference type="CDD" id="cd16448">
    <property type="entry name" value="RING-H2"/>
    <property type="match status" value="1"/>
</dbReference>
<feature type="compositionally biased region" description="Polar residues" evidence="10">
    <location>
        <begin position="544"/>
        <end position="565"/>
    </location>
</feature>
<feature type="region of interest" description="Disordered" evidence="10">
    <location>
        <begin position="411"/>
        <end position="430"/>
    </location>
</feature>
<evidence type="ECO:0000256" key="1">
    <source>
        <dbReference type="ARBA" id="ARBA00004123"/>
    </source>
</evidence>
<dbReference type="FunFam" id="3.30.40.10:FF:000638">
    <property type="entry name" value="PHD finger family protein"/>
    <property type="match status" value="1"/>
</dbReference>
<keyword evidence="6" id="KW-0805">Transcription regulation</keyword>
<dbReference type="GO" id="GO:0005634">
    <property type="term" value="C:nucleus"/>
    <property type="evidence" value="ECO:0007669"/>
    <property type="project" value="UniProtKB-SubCell"/>
</dbReference>
<keyword evidence="5" id="KW-0862">Zinc</keyword>
<dbReference type="InterPro" id="IPR011011">
    <property type="entry name" value="Znf_FYVE_PHD"/>
</dbReference>
<dbReference type="Pfam" id="PF00628">
    <property type="entry name" value="PHD"/>
    <property type="match status" value="1"/>
</dbReference>
<dbReference type="Gene3D" id="3.30.40.10">
    <property type="entry name" value="Zinc/RING finger domain, C3HC4 (zinc finger)"/>
    <property type="match status" value="2"/>
</dbReference>
<evidence type="ECO:0000256" key="9">
    <source>
        <dbReference type="PROSITE-ProRule" id="PRU00175"/>
    </source>
</evidence>
<dbReference type="PROSITE" id="PS01359">
    <property type="entry name" value="ZF_PHD_1"/>
    <property type="match status" value="1"/>
</dbReference>
<keyword evidence="8" id="KW-0539">Nucleus</keyword>
<dbReference type="FunFam" id="3.30.40.10:FF:000238">
    <property type="entry name" value="PHD finger family protein"/>
    <property type="match status" value="1"/>
</dbReference>
<dbReference type="AlphaFoldDB" id="A0AAD8NZJ9"/>
<protein>
    <submittedName>
        <fullName evidence="13">Uncharacterized protein</fullName>
    </submittedName>
</protein>
<evidence type="ECO:0000256" key="4">
    <source>
        <dbReference type="ARBA" id="ARBA00022771"/>
    </source>
</evidence>
<keyword evidence="7" id="KW-0804">Transcription</keyword>
<dbReference type="PANTHER" id="PTHR45888:SF4">
    <property type="entry name" value="PHD FINGER PROTEIN 10"/>
    <property type="match status" value="1"/>
</dbReference>